<dbReference type="CDD" id="cd00093">
    <property type="entry name" value="HTH_XRE"/>
    <property type="match status" value="1"/>
</dbReference>
<dbReference type="Pfam" id="PF13560">
    <property type="entry name" value="HTH_31"/>
    <property type="match status" value="1"/>
</dbReference>
<keyword evidence="2" id="KW-1185">Reference proteome</keyword>
<dbReference type="PROSITE" id="PS50943">
    <property type="entry name" value="HTH_CROC1"/>
    <property type="match status" value="1"/>
</dbReference>
<comment type="caution">
    <text evidence="1">The sequence shown here is derived from an EMBL/GenBank/DDBJ whole genome shotgun (WGS) entry which is preliminary data.</text>
</comment>
<organism evidence="1 2">
    <name type="scientific">Prauserella muralis</name>
    <dbReference type="NCBI Taxonomy" id="588067"/>
    <lineage>
        <taxon>Bacteria</taxon>
        <taxon>Bacillati</taxon>
        <taxon>Actinomycetota</taxon>
        <taxon>Actinomycetes</taxon>
        <taxon>Pseudonocardiales</taxon>
        <taxon>Pseudonocardiaceae</taxon>
        <taxon>Prauserella</taxon>
    </lineage>
</organism>
<dbReference type="GO" id="GO:0003677">
    <property type="term" value="F:DNA binding"/>
    <property type="evidence" value="ECO:0007669"/>
    <property type="project" value="InterPro"/>
</dbReference>
<accession>A0A2V4B939</accession>
<name>A0A2V4B939_9PSEU</name>
<dbReference type="RefSeq" id="WP_112279972.1">
    <property type="nucleotide sequence ID" value="NZ_MASW01000001.1"/>
</dbReference>
<dbReference type="AlphaFoldDB" id="A0A2V4B939"/>
<protein>
    <submittedName>
        <fullName evidence="1">Transcriptional regulator</fullName>
    </submittedName>
</protein>
<dbReference type="Proteomes" id="UP000249915">
    <property type="component" value="Unassembled WGS sequence"/>
</dbReference>
<dbReference type="EMBL" id="MASW01000001">
    <property type="protein sequence ID" value="PXY31935.1"/>
    <property type="molecule type" value="Genomic_DNA"/>
</dbReference>
<dbReference type="InterPro" id="IPR010982">
    <property type="entry name" value="Lambda_DNA-bd_dom_sf"/>
</dbReference>
<proteinExistence type="predicted"/>
<evidence type="ECO:0000313" key="2">
    <source>
        <dbReference type="Proteomes" id="UP000249915"/>
    </source>
</evidence>
<dbReference type="OrthoDB" id="4285266at2"/>
<dbReference type="InterPro" id="IPR001387">
    <property type="entry name" value="Cro/C1-type_HTH"/>
</dbReference>
<dbReference type="Gene3D" id="1.10.260.40">
    <property type="entry name" value="lambda repressor-like DNA-binding domains"/>
    <property type="match status" value="1"/>
</dbReference>
<dbReference type="InterPro" id="IPR043917">
    <property type="entry name" value="DUF5753"/>
</dbReference>
<sequence length="287" mass="33164">MASPGPVVHRRRVAEELRRLRTEADRTLEEVADALLISTSKLSRLENAQGRPQPRDVRDLIRFYGIEGTKVAERLQQWTKAAQERGWWSDKNISTELSTHLAYEAEAAVARVYTIPMFPVLLQTPEYSRAYYREGEPSLSGKEIERYVELRKQRQKSLDKRPGQEALRLVAVVHESALYQVVGSHEVMREQFRHLIERSTAHNVELRVLPFTAPPLPTIGCTYGYFEFSEPLDHDVVDVETHAGIQHLDSADEVARYREHHDRLCEHALTTDQTRARLREVLAERYT</sequence>
<reference evidence="1 2" key="1">
    <citation type="submission" date="2016-07" db="EMBL/GenBank/DDBJ databases">
        <title>Draft genome sequence of Prauserella muralis DSM 45305, isolated from a mould-covered wall in an indoor environment.</title>
        <authorList>
            <person name="Ruckert C."/>
            <person name="Albersmeier A."/>
            <person name="Jiang C.-L."/>
            <person name="Jiang Y."/>
            <person name="Kalinowski J."/>
            <person name="Schneider O."/>
            <person name="Winkler A."/>
            <person name="Zotchev S.B."/>
        </authorList>
    </citation>
    <scope>NUCLEOTIDE SEQUENCE [LARGE SCALE GENOMIC DNA]</scope>
    <source>
        <strain evidence="1 2">DSM 45305</strain>
    </source>
</reference>
<gene>
    <name evidence="1" type="ORF">BAY60_06310</name>
</gene>
<dbReference type="Pfam" id="PF19054">
    <property type="entry name" value="DUF5753"/>
    <property type="match status" value="1"/>
</dbReference>
<evidence type="ECO:0000313" key="1">
    <source>
        <dbReference type="EMBL" id="PXY31935.1"/>
    </source>
</evidence>
<dbReference type="SUPFAM" id="SSF47413">
    <property type="entry name" value="lambda repressor-like DNA-binding domains"/>
    <property type="match status" value="1"/>
</dbReference>
<dbReference type="SMART" id="SM00530">
    <property type="entry name" value="HTH_XRE"/>
    <property type="match status" value="1"/>
</dbReference>